<dbReference type="CDD" id="cd02440">
    <property type="entry name" value="AdoMet_MTases"/>
    <property type="match status" value="1"/>
</dbReference>
<dbReference type="InterPro" id="IPR052356">
    <property type="entry name" value="Thiol_S-MT"/>
</dbReference>
<dbReference type="PANTHER" id="PTHR45036:SF1">
    <property type="entry name" value="METHYLTRANSFERASE LIKE 7A"/>
    <property type="match status" value="1"/>
</dbReference>
<evidence type="ECO:0000313" key="1">
    <source>
        <dbReference type="EMBL" id="KHD10420.2"/>
    </source>
</evidence>
<name>A0A0A6PIC1_9GAMM</name>
<proteinExistence type="predicted"/>
<evidence type="ECO:0000313" key="2">
    <source>
        <dbReference type="Proteomes" id="UP000030428"/>
    </source>
</evidence>
<dbReference type="PANTHER" id="PTHR45036">
    <property type="entry name" value="METHYLTRANSFERASE LIKE 7B"/>
    <property type="match status" value="1"/>
</dbReference>
<dbReference type="Gene3D" id="3.40.50.150">
    <property type="entry name" value="Vaccinia Virus protein VP39"/>
    <property type="match status" value="1"/>
</dbReference>
<dbReference type="EMBL" id="JSZA02000103">
    <property type="protein sequence ID" value="KHD10420.2"/>
    <property type="molecule type" value="Genomic_DNA"/>
</dbReference>
<accession>A0A0A6PIC1</accession>
<protein>
    <recommendedName>
        <fullName evidence="3">Methyltransferase type 11</fullName>
    </recommendedName>
</protein>
<comment type="caution">
    <text evidence="1">The sequence shown here is derived from an EMBL/GenBank/DDBJ whole genome shotgun (WGS) entry which is preliminary data.</text>
</comment>
<gene>
    <name evidence="1" type="ORF">PN36_22215</name>
</gene>
<sequence length="203" mass="23065">MAKFYDSAIKKVEDNCLSQWRRELLGNLSGDVLEIGSGTGVNLKYYPKTVNKLVLTEPDSNMRHILNKRIEESDKDNISMAHYHAESIDLPDESFDYVVSTLVLCSVKNPLNSLTELKRLLRPNGQLILMEHVAADDNPNLLNWQKRVEPFWKWIGCNCHLTRQTENLIKQAGFNSIQIEKVSMLGAPSLVKPMIKGIAQKKT</sequence>
<dbReference type="InterPro" id="IPR029063">
    <property type="entry name" value="SAM-dependent_MTases_sf"/>
</dbReference>
<dbReference type="AlphaFoldDB" id="A0A0A6PIC1"/>
<dbReference type="SUPFAM" id="SSF53335">
    <property type="entry name" value="S-adenosyl-L-methionine-dependent methyltransferases"/>
    <property type="match status" value="1"/>
</dbReference>
<evidence type="ECO:0008006" key="3">
    <source>
        <dbReference type="Google" id="ProtNLM"/>
    </source>
</evidence>
<dbReference type="Proteomes" id="UP000030428">
    <property type="component" value="Unassembled WGS sequence"/>
</dbReference>
<dbReference type="Pfam" id="PF13489">
    <property type="entry name" value="Methyltransf_23"/>
    <property type="match status" value="1"/>
</dbReference>
<keyword evidence="2" id="KW-1185">Reference proteome</keyword>
<organism evidence="1 2">
    <name type="scientific">Candidatus Thiomargarita nelsonii</name>
    <dbReference type="NCBI Taxonomy" id="1003181"/>
    <lineage>
        <taxon>Bacteria</taxon>
        <taxon>Pseudomonadati</taxon>
        <taxon>Pseudomonadota</taxon>
        <taxon>Gammaproteobacteria</taxon>
        <taxon>Thiotrichales</taxon>
        <taxon>Thiotrichaceae</taxon>
        <taxon>Thiomargarita</taxon>
    </lineage>
</organism>
<reference evidence="1 2" key="1">
    <citation type="journal article" date="2016" name="Front. Microbiol.">
        <title>Single-Cell (Meta-)Genomics of a Dimorphic Candidatus Thiomargarita nelsonii Reveals Genomic Plasticity.</title>
        <authorList>
            <person name="Flood B.E."/>
            <person name="Fliss P."/>
            <person name="Jones D.S."/>
            <person name="Dick G.J."/>
            <person name="Jain S."/>
            <person name="Kaster A.K."/>
            <person name="Winkel M."/>
            <person name="Mussmann M."/>
            <person name="Bailey J."/>
        </authorList>
    </citation>
    <scope>NUCLEOTIDE SEQUENCE [LARGE SCALE GENOMIC DNA]</scope>
    <source>
        <strain evidence="1">Hydrate Ridge</strain>
    </source>
</reference>